<gene>
    <name evidence="1" type="ORF">FC093_08765</name>
</gene>
<keyword evidence="2" id="KW-1185">Reference proteome</keyword>
<name>A0A4U3L6Z8_9BACT</name>
<evidence type="ECO:0000313" key="2">
    <source>
        <dbReference type="Proteomes" id="UP000305848"/>
    </source>
</evidence>
<proteinExistence type="predicted"/>
<organism evidence="1 2">
    <name type="scientific">Ilyomonas limi</name>
    <dbReference type="NCBI Taxonomy" id="2575867"/>
    <lineage>
        <taxon>Bacteria</taxon>
        <taxon>Pseudomonadati</taxon>
        <taxon>Bacteroidota</taxon>
        <taxon>Chitinophagia</taxon>
        <taxon>Chitinophagales</taxon>
        <taxon>Chitinophagaceae</taxon>
        <taxon>Ilyomonas</taxon>
    </lineage>
</organism>
<sequence length="155" mass="17344">MKLLTGFVLMSTMMLSCQTNSTVQQPKQEVPLITGTWKLITGMLIEKGDTTITDYTKNTSFIKIINDTHFAFLQHDLTKGKDSAANFAAGGGSYSLNDSTYTEHLEYCSAREWEGNDFPFTIQIHNDTLVQSGIEKVESSGINRMNIETYVRVSK</sequence>
<reference evidence="1 2" key="1">
    <citation type="submission" date="2019-05" db="EMBL/GenBank/DDBJ databases">
        <title>Panacibacter sp. strain 17mud1-8 Genome sequencing and assembly.</title>
        <authorList>
            <person name="Chhetri G."/>
        </authorList>
    </citation>
    <scope>NUCLEOTIDE SEQUENCE [LARGE SCALE GENOMIC DNA]</scope>
    <source>
        <strain evidence="1 2">17mud1-8</strain>
    </source>
</reference>
<dbReference type="Gene3D" id="2.40.128.490">
    <property type="entry name" value="Uncharacterised protein PF14869, DUF4488"/>
    <property type="match status" value="1"/>
</dbReference>
<dbReference type="RefSeq" id="WP_137261393.1">
    <property type="nucleotide sequence ID" value="NZ_SZQL01000005.1"/>
</dbReference>
<dbReference type="OrthoDB" id="1493972at2"/>
<comment type="caution">
    <text evidence="1">The sequence shown here is derived from an EMBL/GenBank/DDBJ whole genome shotgun (WGS) entry which is preliminary data.</text>
</comment>
<accession>A0A4U3L6Z8</accession>
<dbReference type="AlphaFoldDB" id="A0A4U3L6Z8"/>
<protein>
    <submittedName>
        <fullName evidence="1">Uncharacterized protein</fullName>
    </submittedName>
</protein>
<dbReference type="PROSITE" id="PS51257">
    <property type="entry name" value="PROKAR_LIPOPROTEIN"/>
    <property type="match status" value="1"/>
</dbReference>
<dbReference type="Proteomes" id="UP000305848">
    <property type="component" value="Unassembled WGS sequence"/>
</dbReference>
<evidence type="ECO:0000313" key="1">
    <source>
        <dbReference type="EMBL" id="TKK69397.1"/>
    </source>
</evidence>
<dbReference type="EMBL" id="SZQL01000005">
    <property type="protein sequence ID" value="TKK69397.1"/>
    <property type="molecule type" value="Genomic_DNA"/>
</dbReference>